<reference evidence="1" key="1">
    <citation type="submission" date="2022-01" db="EMBL/GenBank/DDBJ databases">
        <title>Colwellia maritima, isolated from seawater.</title>
        <authorList>
            <person name="Kristyanto S."/>
            <person name="Jung J."/>
            <person name="Jeon C.O."/>
        </authorList>
    </citation>
    <scope>NUCLEOTIDE SEQUENCE</scope>
    <source>
        <strain evidence="1">MSW7</strain>
    </source>
</reference>
<evidence type="ECO:0000313" key="2">
    <source>
        <dbReference type="Proteomes" id="UP001139646"/>
    </source>
</evidence>
<proteinExistence type="predicted"/>
<evidence type="ECO:0000313" key="1">
    <source>
        <dbReference type="EMBL" id="MCI2284270.1"/>
    </source>
</evidence>
<protein>
    <recommendedName>
        <fullName evidence="3">STAS domain-containing protein</fullName>
    </recommendedName>
</protein>
<dbReference type="EMBL" id="JAKKSL010000002">
    <property type="protein sequence ID" value="MCI2284270.1"/>
    <property type="molecule type" value="Genomic_DNA"/>
</dbReference>
<gene>
    <name evidence="1" type="ORF">L3081_13855</name>
</gene>
<evidence type="ECO:0008006" key="3">
    <source>
        <dbReference type="Google" id="ProtNLM"/>
    </source>
</evidence>
<organism evidence="1 2">
    <name type="scientific">Colwellia maritima</name>
    <dbReference type="NCBI Taxonomy" id="2912588"/>
    <lineage>
        <taxon>Bacteria</taxon>
        <taxon>Pseudomonadati</taxon>
        <taxon>Pseudomonadota</taxon>
        <taxon>Gammaproteobacteria</taxon>
        <taxon>Alteromonadales</taxon>
        <taxon>Colwelliaceae</taxon>
        <taxon>Colwellia</taxon>
    </lineage>
</organism>
<comment type="caution">
    <text evidence="1">The sequence shown here is derived from an EMBL/GenBank/DDBJ whole genome shotgun (WGS) entry which is preliminary data.</text>
</comment>
<accession>A0ABS9X201</accession>
<sequence length="48" mass="5154">MSSQLISIDEVNARQSIIGISLLAKLVQQEGGNVKLLLDNADTITTIE</sequence>
<dbReference type="RefSeq" id="WP_242286714.1">
    <property type="nucleotide sequence ID" value="NZ_JAKKSL010000002.1"/>
</dbReference>
<dbReference type="Proteomes" id="UP001139646">
    <property type="component" value="Unassembled WGS sequence"/>
</dbReference>
<keyword evidence="2" id="KW-1185">Reference proteome</keyword>
<name>A0ABS9X201_9GAMM</name>